<evidence type="ECO:0000256" key="3">
    <source>
        <dbReference type="ARBA" id="ARBA00022692"/>
    </source>
</evidence>
<dbReference type="PIRSF" id="PIRSF038958">
    <property type="entry name" value="PG_synth_SpoVB"/>
    <property type="match status" value="1"/>
</dbReference>
<keyword evidence="4 6" id="KW-1133">Transmembrane helix</keyword>
<gene>
    <name evidence="7" type="primary">spoVB</name>
    <name evidence="8" type="ORF">EDD74_11453</name>
    <name evidence="7" type="ORF">FAEUMB_11360</name>
</gene>
<dbReference type="CDD" id="cd13124">
    <property type="entry name" value="MATE_SpoVB_like"/>
    <property type="match status" value="1"/>
</dbReference>
<feature type="transmembrane region" description="Helical" evidence="6">
    <location>
        <begin position="494"/>
        <end position="514"/>
    </location>
</feature>
<dbReference type="GO" id="GO:0005886">
    <property type="term" value="C:plasma membrane"/>
    <property type="evidence" value="ECO:0007669"/>
    <property type="project" value="UniProtKB-SubCell"/>
</dbReference>
<dbReference type="PANTHER" id="PTHR30250">
    <property type="entry name" value="PST FAMILY PREDICTED COLANIC ACID TRANSPORTER"/>
    <property type="match status" value="1"/>
</dbReference>
<dbReference type="Pfam" id="PF01943">
    <property type="entry name" value="Polysacc_synt"/>
    <property type="match status" value="1"/>
</dbReference>
<organism evidence="8 9">
    <name type="scientific">Faecalimonas umbilicata</name>
    <dbReference type="NCBI Taxonomy" id="1912855"/>
    <lineage>
        <taxon>Bacteria</taxon>
        <taxon>Bacillati</taxon>
        <taxon>Bacillota</taxon>
        <taxon>Clostridia</taxon>
        <taxon>Lachnospirales</taxon>
        <taxon>Lachnospiraceae</taxon>
        <taxon>Faecalimonas</taxon>
    </lineage>
</organism>
<comment type="subcellular location">
    <subcellularLocation>
        <location evidence="1">Cell membrane</location>
        <topology evidence="1">Multi-pass membrane protein</topology>
    </subcellularLocation>
</comment>
<dbReference type="Proteomes" id="UP000702954">
    <property type="component" value="Unassembled WGS sequence"/>
</dbReference>
<feature type="transmembrane region" description="Helical" evidence="6">
    <location>
        <begin position="12"/>
        <end position="30"/>
    </location>
</feature>
<name>A0A4R3JQ85_9FIRM</name>
<proteinExistence type="predicted"/>
<dbReference type="EMBL" id="SLZV01000014">
    <property type="protein sequence ID" value="TCS67820.1"/>
    <property type="molecule type" value="Genomic_DNA"/>
</dbReference>
<reference evidence="7 10" key="1">
    <citation type="journal article" date="2018" name="Int. J. Syst. Evol. Microbiol.">
        <title>Draft Genome Sequence of Faecalimonas umbilicata JCM 30896T, an Acetate-Producing Bacterium Isolated from Human Feces.</title>
        <authorList>
            <person name="Sakamoto M."/>
            <person name="Ikeyama N."/>
            <person name="Yuki M."/>
            <person name="Ohkuma M."/>
        </authorList>
    </citation>
    <scope>NUCLEOTIDE SEQUENCE [LARGE SCALE GENOMIC DNA]</scope>
    <source>
        <strain evidence="7 10">EGH7</strain>
    </source>
</reference>
<evidence type="ECO:0000313" key="9">
    <source>
        <dbReference type="Proteomes" id="UP000294613"/>
    </source>
</evidence>
<evidence type="ECO:0000313" key="10">
    <source>
        <dbReference type="Proteomes" id="UP000702954"/>
    </source>
</evidence>
<feature type="transmembrane region" description="Helical" evidence="6">
    <location>
        <begin position="288"/>
        <end position="312"/>
    </location>
</feature>
<dbReference type="InterPro" id="IPR002797">
    <property type="entry name" value="Polysacc_synth"/>
</dbReference>
<evidence type="ECO:0000256" key="2">
    <source>
        <dbReference type="ARBA" id="ARBA00022475"/>
    </source>
</evidence>
<feature type="transmembrane region" description="Helical" evidence="6">
    <location>
        <begin position="50"/>
        <end position="70"/>
    </location>
</feature>
<keyword evidence="5 6" id="KW-0472">Membrane</keyword>
<feature type="transmembrane region" description="Helical" evidence="6">
    <location>
        <begin position="458"/>
        <end position="482"/>
    </location>
</feature>
<feature type="transmembrane region" description="Helical" evidence="6">
    <location>
        <begin position="425"/>
        <end position="446"/>
    </location>
</feature>
<dbReference type="RefSeq" id="WP_116441439.1">
    <property type="nucleotide sequence ID" value="NZ_BHEO01000005.1"/>
</dbReference>
<evidence type="ECO:0000313" key="7">
    <source>
        <dbReference type="EMBL" id="GBU04595.1"/>
    </source>
</evidence>
<dbReference type="Proteomes" id="UP000294613">
    <property type="component" value="Unassembled WGS sequence"/>
</dbReference>
<dbReference type="InterPro" id="IPR024923">
    <property type="entry name" value="PG_synth_SpoVB"/>
</dbReference>
<dbReference type="PANTHER" id="PTHR30250:SF21">
    <property type="entry name" value="LIPID II FLIPPASE MURJ"/>
    <property type="match status" value="1"/>
</dbReference>
<dbReference type="AlphaFoldDB" id="A0A4R3JQ85"/>
<feature type="transmembrane region" description="Helical" evidence="6">
    <location>
        <begin position="238"/>
        <end position="258"/>
    </location>
</feature>
<keyword evidence="3 6" id="KW-0812">Transmembrane</keyword>
<feature type="transmembrane region" description="Helical" evidence="6">
    <location>
        <begin position="191"/>
        <end position="213"/>
    </location>
</feature>
<feature type="transmembrane region" description="Helical" evidence="6">
    <location>
        <begin position="401"/>
        <end position="419"/>
    </location>
</feature>
<feature type="transmembrane region" description="Helical" evidence="6">
    <location>
        <begin position="90"/>
        <end position="112"/>
    </location>
</feature>
<feature type="transmembrane region" description="Helical" evidence="6">
    <location>
        <begin position="160"/>
        <end position="179"/>
    </location>
</feature>
<evidence type="ECO:0000256" key="4">
    <source>
        <dbReference type="ARBA" id="ARBA00022989"/>
    </source>
</evidence>
<reference evidence="8 9" key="2">
    <citation type="submission" date="2019-03" db="EMBL/GenBank/DDBJ databases">
        <title>Genomic Encyclopedia of Type Strains, Phase IV (KMG-IV): sequencing the most valuable type-strain genomes for metagenomic binning, comparative biology and taxonomic classification.</title>
        <authorList>
            <person name="Goeker M."/>
        </authorList>
    </citation>
    <scope>NUCLEOTIDE SEQUENCE [LARGE SCALE GENOMIC DNA]</scope>
    <source>
        <strain evidence="8 9">DSM 103426</strain>
    </source>
</reference>
<accession>A0A4R3JQ85</accession>
<comment type="caution">
    <text evidence="8">The sequence shown here is derived from an EMBL/GenBank/DDBJ whole genome shotgun (WGS) entry which is preliminary data.</text>
</comment>
<evidence type="ECO:0000256" key="1">
    <source>
        <dbReference type="ARBA" id="ARBA00004651"/>
    </source>
</evidence>
<dbReference type="InterPro" id="IPR050833">
    <property type="entry name" value="Poly_Biosynth_Transport"/>
</dbReference>
<protein>
    <submittedName>
        <fullName evidence="8">Stage V sporulation protein B</fullName>
    </submittedName>
</protein>
<keyword evidence="2" id="KW-1003">Cell membrane</keyword>
<feature type="transmembrane region" description="Helical" evidence="6">
    <location>
        <begin position="333"/>
        <end position="353"/>
    </location>
</feature>
<evidence type="ECO:0000313" key="8">
    <source>
        <dbReference type="EMBL" id="TCS67820.1"/>
    </source>
</evidence>
<feature type="transmembrane region" description="Helical" evidence="6">
    <location>
        <begin position="118"/>
        <end position="139"/>
    </location>
</feature>
<evidence type="ECO:0000256" key="6">
    <source>
        <dbReference type="SAM" id="Phobius"/>
    </source>
</evidence>
<feature type="transmembrane region" description="Helical" evidence="6">
    <location>
        <begin position="359"/>
        <end position="380"/>
    </location>
</feature>
<keyword evidence="10" id="KW-1185">Reference proteome</keyword>
<dbReference type="EMBL" id="BHEO01000005">
    <property type="protein sequence ID" value="GBU04595.1"/>
    <property type="molecule type" value="Genomic_DNA"/>
</dbReference>
<sequence>MTQKNNLLRNASFLMIAALISKVIGLLYKSPLSEIVGEIGIGYYGLAQNAYLILLMIASFSIPQAVSKVIAERLAFKEYKNAQKFFRGALIYTMILSGASALFCLFGAKYMIPSNQPGATLALQVLAPTIFLSGILGVYRGYFQAHSNMLPTSFSQIIEQILNAAVSIGAAWLFIHFFSDGTKEGIAKWGAAGGTVGTGAGVLIALLFMAAAYEVNRKQIARHVRADQTGKEDSYREIFRVLFLIVTPIIFSSFIYNINGYINGVMYSELAGRQGVNSEVVSTLYGEYSVYFLTIINIPLTLAGAAPTSMIPEVSALYAQHRRKAARRKIDEATQLSMFISIPAAVGLAVLAYPITRLLFPNTNGTAGTLLLIGAVTIIFNTNSNVSNGVLQGIGKANLPMWNAAIALVINVGLLVALLQLTSLGIYAVLVATIVYSIVICILNDISMKKYIHYKNPWGTAYLCPLLASIPMGVAAGGIYYLLELVTGSNLISLLFAIAIGGMIYLSFYTTIMTKLKAVEKRRRMEQRYKRERARERR</sequence>
<evidence type="ECO:0000256" key="5">
    <source>
        <dbReference type="ARBA" id="ARBA00023136"/>
    </source>
</evidence>